<feature type="region of interest" description="Disordered" evidence="10">
    <location>
        <begin position="444"/>
        <end position="464"/>
    </location>
</feature>
<protein>
    <recommendedName>
        <fullName evidence="3">histidine kinase</fullName>
        <ecNumber evidence="3">2.7.13.3</ecNumber>
    </recommendedName>
</protein>
<dbReference type="GO" id="GO:0000160">
    <property type="term" value="P:phosphorelay signal transduction system"/>
    <property type="evidence" value="ECO:0007669"/>
    <property type="project" value="UniProtKB-KW"/>
</dbReference>
<dbReference type="GO" id="GO:0004673">
    <property type="term" value="F:protein histidine kinase activity"/>
    <property type="evidence" value="ECO:0007669"/>
    <property type="project" value="UniProtKB-EC"/>
</dbReference>
<keyword evidence="6 11" id="KW-0812">Transmembrane</keyword>
<sequence length="464" mass="47275">MRWPRSLTLRLALAAGLWVAAGLGAAAWFVTDVAIRQVEAAFDARLTALLDAAAAAVAVDADGRVAVVRAPSGADFDRPFSGAYWQVAAPGGAPATSRSLWDQTLPTLPAGAGPGIRLRDIAGPRGDPLRLAERDVVLPGAAAPAHLAVALSLAPTLAEIGRLRTVLALVFALLGTGLVAGVVATVITGLAPLRRVRRALAEVRDGRRERLAIAAPAEIAPLVAEVDALIAANRTTVERARAHVGNLAHALKTPLAVLRNALDAPRPDVAQARTEAAALDRLVQHHLARARTAALAGAATSTSVAPRAVAEEVACALRRLFADRGLDISVAGDAGVRVPMDPQDLTEVLGNLMENACKWAAARVGVAVAAAGSEVVITVTDDGPGLPEAERDAVVGRGVRLDERTPGSGLGLSIASDLAALHGGGLRIGQAPGGGVAATLHLPRSTATGARSIPPATTPRTGTT</sequence>
<evidence type="ECO:0000259" key="12">
    <source>
        <dbReference type="PROSITE" id="PS50109"/>
    </source>
</evidence>
<dbReference type="EC" id="2.7.13.3" evidence="3"/>
<evidence type="ECO:0000313" key="15">
    <source>
        <dbReference type="Proteomes" id="UP000548582"/>
    </source>
</evidence>
<dbReference type="Gene3D" id="1.10.287.130">
    <property type="match status" value="1"/>
</dbReference>
<evidence type="ECO:0000256" key="11">
    <source>
        <dbReference type="SAM" id="Phobius"/>
    </source>
</evidence>
<dbReference type="PROSITE" id="PS50885">
    <property type="entry name" value="HAMP"/>
    <property type="match status" value="1"/>
</dbReference>
<evidence type="ECO:0000256" key="6">
    <source>
        <dbReference type="ARBA" id="ARBA00022692"/>
    </source>
</evidence>
<evidence type="ECO:0000256" key="5">
    <source>
        <dbReference type="ARBA" id="ARBA00022679"/>
    </source>
</evidence>
<dbReference type="Pfam" id="PF02518">
    <property type="entry name" value="HATPase_c"/>
    <property type="match status" value="1"/>
</dbReference>
<comment type="caution">
    <text evidence="14">The sequence shown here is derived from an EMBL/GenBank/DDBJ whole genome shotgun (WGS) entry which is preliminary data.</text>
</comment>
<keyword evidence="9" id="KW-0902">Two-component regulatory system</keyword>
<dbReference type="RefSeq" id="WP_170053120.1">
    <property type="nucleotide sequence ID" value="NZ_JABBKX010000002.1"/>
</dbReference>
<name>A0A848EC22_9PROT</name>
<dbReference type="GO" id="GO:0005886">
    <property type="term" value="C:plasma membrane"/>
    <property type="evidence" value="ECO:0007669"/>
    <property type="project" value="TreeGrafter"/>
</dbReference>
<feature type="domain" description="Histidine kinase" evidence="12">
    <location>
        <begin position="246"/>
        <end position="446"/>
    </location>
</feature>
<evidence type="ECO:0000256" key="3">
    <source>
        <dbReference type="ARBA" id="ARBA00012438"/>
    </source>
</evidence>
<dbReference type="Proteomes" id="UP000548582">
    <property type="component" value="Unassembled WGS sequence"/>
</dbReference>
<evidence type="ECO:0000256" key="4">
    <source>
        <dbReference type="ARBA" id="ARBA00022553"/>
    </source>
</evidence>
<organism evidence="14 15">
    <name type="scientific">Neoroseomonas marina</name>
    <dbReference type="NCBI Taxonomy" id="1232220"/>
    <lineage>
        <taxon>Bacteria</taxon>
        <taxon>Pseudomonadati</taxon>
        <taxon>Pseudomonadota</taxon>
        <taxon>Alphaproteobacteria</taxon>
        <taxon>Acetobacterales</taxon>
        <taxon>Acetobacteraceae</taxon>
        <taxon>Neoroseomonas</taxon>
    </lineage>
</organism>
<feature type="transmembrane region" description="Helical" evidence="11">
    <location>
        <begin position="166"/>
        <end position="191"/>
    </location>
</feature>
<dbReference type="PROSITE" id="PS50109">
    <property type="entry name" value="HIS_KIN"/>
    <property type="match status" value="1"/>
</dbReference>
<keyword evidence="8 11" id="KW-1133">Transmembrane helix</keyword>
<comment type="subcellular location">
    <subcellularLocation>
        <location evidence="2">Membrane</location>
    </subcellularLocation>
</comment>
<keyword evidence="7 14" id="KW-0418">Kinase</keyword>
<dbReference type="AlphaFoldDB" id="A0A848EC22"/>
<dbReference type="InterPro" id="IPR005467">
    <property type="entry name" value="His_kinase_dom"/>
</dbReference>
<evidence type="ECO:0000256" key="7">
    <source>
        <dbReference type="ARBA" id="ARBA00022777"/>
    </source>
</evidence>
<dbReference type="SUPFAM" id="SSF55874">
    <property type="entry name" value="ATPase domain of HSP90 chaperone/DNA topoisomerase II/histidine kinase"/>
    <property type="match status" value="1"/>
</dbReference>
<evidence type="ECO:0000259" key="13">
    <source>
        <dbReference type="PROSITE" id="PS50885"/>
    </source>
</evidence>
<accession>A0A848EC22</accession>
<evidence type="ECO:0000256" key="10">
    <source>
        <dbReference type="SAM" id="MobiDB-lite"/>
    </source>
</evidence>
<dbReference type="SMART" id="SM00387">
    <property type="entry name" value="HATPase_c"/>
    <property type="match status" value="1"/>
</dbReference>
<feature type="domain" description="HAMP" evidence="13">
    <location>
        <begin position="187"/>
        <end position="238"/>
    </location>
</feature>
<evidence type="ECO:0000313" key="14">
    <source>
        <dbReference type="EMBL" id="NMJ40858.1"/>
    </source>
</evidence>
<dbReference type="InterPro" id="IPR003594">
    <property type="entry name" value="HATPase_dom"/>
</dbReference>
<reference evidence="14 15" key="1">
    <citation type="submission" date="2020-03" db="EMBL/GenBank/DDBJ databases">
        <authorList>
            <person name="Sun Q."/>
        </authorList>
    </citation>
    <scope>NUCLEOTIDE SEQUENCE [LARGE SCALE GENOMIC DNA]</scope>
    <source>
        <strain evidence="14 15">JC162</strain>
    </source>
</reference>
<proteinExistence type="predicted"/>
<evidence type="ECO:0000256" key="2">
    <source>
        <dbReference type="ARBA" id="ARBA00004370"/>
    </source>
</evidence>
<dbReference type="EMBL" id="JABBKX010000002">
    <property type="protein sequence ID" value="NMJ40858.1"/>
    <property type="molecule type" value="Genomic_DNA"/>
</dbReference>
<dbReference type="PANTHER" id="PTHR45436">
    <property type="entry name" value="SENSOR HISTIDINE KINASE YKOH"/>
    <property type="match status" value="1"/>
</dbReference>
<keyword evidence="4" id="KW-0597">Phosphoprotein</keyword>
<gene>
    <name evidence="14" type="ORF">GWK16_06370</name>
</gene>
<evidence type="ECO:0000256" key="9">
    <source>
        <dbReference type="ARBA" id="ARBA00023012"/>
    </source>
</evidence>
<dbReference type="InterPro" id="IPR050428">
    <property type="entry name" value="TCS_sensor_his_kinase"/>
</dbReference>
<dbReference type="InterPro" id="IPR036890">
    <property type="entry name" value="HATPase_C_sf"/>
</dbReference>
<evidence type="ECO:0000256" key="8">
    <source>
        <dbReference type="ARBA" id="ARBA00022989"/>
    </source>
</evidence>
<dbReference type="Gene3D" id="3.30.565.10">
    <property type="entry name" value="Histidine kinase-like ATPase, C-terminal domain"/>
    <property type="match status" value="1"/>
</dbReference>
<dbReference type="InterPro" id="IPR003660">
    <property type="entry name" value="HAMP_dom"/>
</dbReference>
<evidence type="ECO:0000256" key="1">
    <source>
        <dbReference type="ARBA" id="ARBA00000085"/>
    </source>
</evidence>
<comment type="catalytic activity">
    <reaction evidence="1">
        <text>ATP + protein L-histidine = ADP + protein N-phospho-L-histidine.</text>
        <dbReference type="EC" id="2.7.13.3"/>
    </reaction>
</comment>
<keyword evidence="15" id="KW-1185">Reference proteome</keyword>
<keyword evidence="5" id="KW-0808">Transferase</keyword>
<keyword evidence="11" id="KW-0472">Membrane</keyword>
<dbReference type="PANTHER" id="PTHR45436:SF5">
    <property type="entry name" value="SENSOR HISTIDINE KINASE TRCS"/>
    <property type="match status" value="1"/>
</dbReference>